<gene>
    <name evidence="2" type="ORF">SISSUDRAFT_959977</name>
</gene>
<sequence length="77" mass="8488">KTPCTWQRNVFRSQMEGKDMIVISATGSGKTLPIWMPLVFDPKIFLVVVCPLNAIADQHAKELNDAGIKALSMTRGT</sequence>
<dbReference type="Gene3D" id="3.40.50.300">
    <property type="entry name" value="P-loop containing nucleotide triphosphate hydrolases"/>
    <property type="match status" value="1"/>
</dbReference>
<keyword evidence="3" id="KW-1185">Reference proteome</keyword>
<feature type="non-terminal residue" evidence="2">
    <location>
        <position position="1"/>
    </location>
</feature>
<accession>A0A165WEU9</accession>
<dbReference type="GO" id="GO:0003676">
    <property type="term" value="F:nucleic acid binding"/>
    <property type="evidence" value="ECO:0007669"/>
    <property type="project" value="InterPro"/>
</dbReference>
<evidence type="ECO:0000259" key="1">
    <source>
        <dbReference type="Pfam" id="PF00270"/>
    </source>
</evidence>
<feature type="domain" description="DEAD/DEAH-box helicase" evidence="1">
    <location>
        <begin position="7"/>
        <end position="69"/>
    </location>
</feature>
<dbReference type="OrthoDB" id="10261556at2759"/>
<organism evidence="2 3">
    <name type="scientific">Sistotremastrum suecicum HHB10207 ss-3</name>
    <dbReference type="NCBI Taxonomy" id="1314776"/>
    <lineage>
        <taxon>Eukaryota</taxon>
        <taxon>Fungi</taxon>
        <taxon>Dikarya</taxon>
        <taxon>Basidiomycota</taxon>
        <taxon>Agaricomycotina</taxon>
        <taxon>Agaricomycetes</taxon>
        <taxon>Sistotremastrales</taxon>
        <taxon>Sistotremastraceae</taxon>
        <taxon>Sistotremastrum</taxon>
    </lineage>
</organism>
<dbReference type="EMBL" id="KV428912">
    <property type="protein sequence ID" value="KZT31069.1"/>
    <property type="molecule type" value="Genomic_DNA"/>
</dbReference>
<dbReference type="Proteomes" id="UP000076798">
    <property type="component" value="Unassembled WGS sequence"/>
</dbReference>
<feature type="non-terminal residue" evidence="2">
    <location>
        <position position="77"/>
    </location>
</feature>
<dbReference type="AlphaFoldDB" id="A0A165WEU9"/>
<evidence type="ECO:0000313" key="2">
    <source>
        <dbReference type="EMBL" id="KZT31069.1"/>
    </source>
</evidence>
<evidence type="ECO:0000313" key="3">
    <source>
        <dbReference type="Proteomes" id="UP000076798"/>
    </source>
</evidence>
<proteinExistence type="predicted"/>
<reference evidence="2 3" key="1">
    <citation type="journal article" date="2016" name="Mol. Biol. Evol.">
        <title>Comparative Genomics of Early-Diverging Mushroom-Forming Fungi Provides Insights into the Origins of Lignocellulose Decay Capabilities.</title>
        <authorList>
            <person name="Nagy L.G."/>
            <person name="Riley R."/>
            <person name="Tritt A."/>
            <person name="Adam C."/>
            <person name="Daum C."/>
            <person name="Floudas D."/>
            <person name="Sun H."/>
            <person name="Yadav J.S."/>
            <person name="Pangilinan J."/>
            <person name="Larsson K.H."/>
            <person name="Matsuura K."/>
            <person name="Barry K."/>
            <person name="Labutti K."/>
            <person name="Kuo R."/>
            <person name="Ohm R.A."/>
            <person name="Bhattacharya S.S."/>
            <person name="Shirouzu T."/>
            <person name="Yoshinaga Y."/>
            <person name="Martin F.M."/>
            <person name="Grigoriev I.V."/>
            <person name="Hibbett D.S."/>
        </authorList>
    </citation>
    <scope>NUCLEOTIDE SEQUENCE [LARGE SCALE GENOMIC DNA]</scope>
    <source>
        <strain evidence="2 3">HHB10207 ss-3</strain>
    </source>
</reference>
<dbReference type="Pfam" id="PF00270">
    <property type="entry name" value="DEAD"/>
    <property type="match status" value="1"/>
</dbReference>
<dbReference type="InterPro" id="IPR011545">
    <property type="entry name" value="DEAD/DEAH_box_helicase_dom"/>
</dbReference>
<dbReference type="SUPFAM" id="SSF52540">
    <property type="entry name" value="P-loop containing nucleoside triphosphate hydrolases"/>
    <property type="match status" value="1"/>
</dbReference>
<name>A0A165WEU9_9AGAM</name>
<dbReference type="GO" id="GO:0005524">
    <property type="term" value="F:ATP binding"/>
    <property type="evidence" value="ECO:0007669"/>
    <property type="project" value="InterPro"/>
</dbReference>
<protein>
    <recommendedName>
        <fullName evidence="1">DEAD/DEAH-box helicase domain-containing protein</fullName>
    </recommendedName>
</protein>
<dbReference type="InterPro" id="IPR027417">
    <property type="entry name" value="P-loop_NTPase"/>
</dbReference>